<dbReference type="FunFam" id="3.40.50.300:FF:000106">
    <property type="entry name" value="Adenylate kinase mitochondrial"/>
    <property type="match status" value="1"/>
</dbReference>
<dbReference type="Gene3D" id="3.40.50.300">
    <property type="entry name" value="P-loop containing nucleotide triphosphate hydrolases"/>
    <property type="match status" value="1"/>
</dbReference>
<dbReference type="AlphaFoldDB" id="A0A9D1S9A2"/>
<comment type="similarity">
    <text evidence="8 9">Belongs to the adenylate kinase family.</text>
</comment>
<reference evidence="12" key="1">
    <citation type="submission" date="2020-10" db="EMBL/GenBank/DDBJ databases">
        <authorList>
            <person name="Gilroy R."/>
        </authorList>
    </citation>
    <scope>NUCLEOTIDE SEQUENCE</scope>
    <source>
        <strain evidence="12">CHK195-15760</strain>
    </source>
</reference>
<feature type="binding site" evidence="8">
    <location>
        <position position="127"/>
    </location>
    <ligand>
        <name>Zn(2+)</name>
        <dbReference type="ChEBI" id="CHEBI:29105"/>
        <note>structural</note>
    </ligand>
</feature>
<dbReference type="GO" id="GO:0004017">
    <property type="term" value="F:AMP kinase activity"/>
    <property type="evidence" value="ECO:0007669"/>
    <property type="project" value="UniProtKB-UniRule"/>
</dbReference>
<feature type="binding site" evidence="8">
    <location>
        <begin position="82"/>
        <end position="85"/>
    </location>
    <ligand>
        <name>AMP</name>
        <dbReference type="ChEBI" id="CHEBI:456215"/>
    </ligand>
</feature>
<dbReference type="PRINTS" id="PR00094">
    <property type="entry name" value="ADENYLTKNASE"/>
</dbReference>
<dbReference type="EMBL" id="DVNH01000024">
    <property type="protein sequence ID" value="HIU51681.1"/>
    <property type="molecule type" value="Genomic_DNA"/>
</dbReference>
<dbReference type="NCBIfam" id="TIGR01351">
    <property type="entry name" value="adk"/>
    <property type="match status" value="1"/>
</dbReference>
<feature type="binding site" evidence="8">
    <location>
        <position position="36"/>
    </location>
    <ligand>
        <name>AMP</name>
        <dbReference type="ChEBI" id="CHEBI:456215"/>
    </ligand>
</feature>
<comment type="subunit">
    <text evidence="8 10">Monomer.</text>
</comment>
<keyword evidence="8" id="KW-0963">Cytoplasm</keyword>
<dbReference type="Pfam" id="PF05191">
    <property type="entry name" value="ADK_lid"/>
    <property type="match status" value="1"/>
</dbReference>
<keyword evidence="6 8" id="KW-0862">Zinc</keyword>
<feature type="binding site" evidence="8">
    <location>
        <position position="149"/>
    </location>
    <ligand>
        <name>Zn(2+)</name>
        <dbReference type="ChEBI" id="CHEBI:29105"/>
        <note>structural</note>
    </ligand>
</feature>
<dbReference type="GO" id="GO:0005737">
    <property type="term" value="C:cytoplasm"/>
    <property type="evidence" value="ECO:0007669"/>
    <property type="project" value="UniProtKB-SubCell"/>
</dbReference>
<evidence type="ECO:0000256" key="2">
    <source>
        <dbReference type="ARBA" id="ARBA00022723"/>
    </source>
</evidence>
<dbReference type="PANTHER" id="PTHR23359">
    <property type="entry name" value="NUCLEOTIDE KINASE"/>
    <property type="match status" value="1"/>
</dbReference>
<dbReference type="GO" id="GO:0008270">
    <property type="term" value="F:zinc ion binding"/>
    <property type="evidence" value="ECO:0007669"/>
    <property type="project" value="UniProtKB-UniRule"/>
</dbReference>
<evidence type="ECO:0000313" key="13">
    <source>
        <dbReference type="Proteomes" id="UP000824093"/>
    </source>
</evidence>
<evidence type="ECO:0000256" key="5">
    <source>
        <dbReference type="ARBA" id="ARBA00022777"/>
    </source>
</evidence>
<dbReference type="GO" id="GO:0005524">
    <property type="term" value="F:ATP binding"/>
    <property type="evidence" value="ECO:0007669"/>
    <property type="project" value="UniProtKB-UniRule"/>
</dbReference>
<evidence type="ECO:0000313" key="12">
    <source>
        <dbReference type="EMBL" id="HIU51681.1"/>
    </source>
</evidence>
<dbReference type="InterPro" id="IPR000850">
    <property type="entry name" value="Adenylat/UMP-CMP_kin"/>
</dbReference>
<dbReference type="InterPro" id="IPR007862">
    <property type="entry name" value="Adenylate_kinase_lid-dom"/>
</dbReference>
<comment type="pathway">
    <text evidence="8">Purine metabolism; AMP biosynthesis via salvage pathway; AMP from ADP: step 1/1.</text>
</comment>
<sequence>MIIIMLGAPGSGKGTVAKLLSKTLNLVHISTGDMFREEVQNHTELGMEAQKYMEKGELVPDEITIKMIQGRIQNSEGVVFDGFPRNKAQALALNEMLEVQNKKIDLALQLNIPDEDIIYRTVKRRTCSNKECGAIYNLEYRKPKVDGICDICGSPLTKRADDNEETIKNRLNVYHSRAEEILKFFEEENLLYTVNLRAKDNITEEMVKNWLEDYKTIKK</sequence>
<keyword evidence="5 8" id="KW-0418">Kinase</keyword>
<evidence type="ECO:0000259" key="11">
    <source>
        <dbReference type="Pfam" id="PF05191"/>
    </source>
</evidence>
<feature type="binding site" evidence="8">
    <location>
        <position position="159"/>
    </location>
    <ligand>
        <name>AMP</name>
        <dbReference type="ChEBI" id="CHEBI:456215"/>
    </ligand>
</feature>
<reference evidence="12" key="2">
    <citation type="journal article" date="2021" name="PeerJ">
        <title>Extensive microbial diversity within the chicken gut microbiome revealed by metagenomics and culture.</title>
        <authorList>
            <person name="Gilroy R."/>
            <person name="Ravi A."/>
            <person name="Getino M."/>
            <person name="Pursley I."/>
            <person name="Horton D.L."/>
            <person name="Alikhan N.F."/>
            <person name="Baker D."/>
            <person name="Gharbi K."/>
            <person name="Hall N."/>
            <person name="Watson M."/>
            <person name="Adriaenssens E.M."/>
            <person name="Foster-Nyarko E."/>
            <person name="Jarju S."/>
            <person name="Secka A."/>
            <person name="Antonio M."/>
            <person name="Oren A."/>
            <person name="Chaudhuri R.R."/>
            <person name="La Ragione R."/>
            <person name="Hildebrand F."/>
            <person name="Pallen M.J."/>
        </authorList>
    </citation>
    <scope>NUCLEOTIDE SEQUENCE</scope>
    <source>
        <strain evidence="12">CHK195-15760</strain>
    </source>
</reference>
<gene>
    <name evidence="8" type="primary">adk</name>
    <name evidence="12" type="ORF">IAB70_03555</name>
</gene>
<feature type="binding site" evidence="8">
    <location>
        <begin position="57"/>
        <end position="59"/>
    </location>
    <ligand>
        <name>AMP</name>
        <dbReference type="ChEBI" id="CHEBI:456215"/>
    </ligand>
</feature>
<feature type="binding site" evidence="8">
    <location>
        <position position="31"/>
    </location>
    <ligand>
        <name>AMP</name>
        <dbReference type="ChEBI" id="CHEBI:456215"/>
    </ligand>
</feature>
<evidence type="ECO:0000256" key="9">
    <source>
        <dbReference type="RuleBase" id="RU003330"/>
    </source>
</evidence>
<dbReference type="Pfam" id="PF00406">
    <property type="entry name" value="ADK"/>
    <property type="match status" value="1"/>
</dbReference>
<comment type="subcellular location">
    <subcellularLocation>
        <location evidence="8 10">Cytoplasm</location>
    </subcellularLocation>
</comment>
<dbReference type="EC" id="2.7.4.3" evidence="8 10"/>
<keyword evidence="2 8" id="KW-0479">Metal-binding</keyword>
<feature type="binding site" evidence="8">
    <location>
        <position position="152"/>
    </location>
    <ligand>
        <name>Zn(2+)</name>
        <dbReference type="ChEBI" id="CHEBI:29105"/>
        <note>structural</note>
    </ligand>
</feature>
<dbReference type="InterPro" id="IPR027417">
    <property type="entry name" value="P-loop_NTPase"/>
</dbReference>
<evidence type="ECO:0000256" key="7">
    <source>
        <dbReference type="ARBA" id="ARBA00022840"/>
    </source>
</evidence>
<comment type="caution">
    <text evidence="12">The sequence shown here is derived from an EMBL/GenBank/DDBJ whole genome shotgun (WGS) entry which is preliminary data.</text>
</comment>
<feature type="domain" description="Adenylate kinase active site lid" evidence="11">
    <location>
        <begin position="124"/>
        <end position="161"/>
    </location>
</feature>
<keyword evidence="4 8" id="KW-0547">Nucleotide-binding</keyword>
<dbReference type="HAMAP" id="MF_00235">
    <property type="entry name" value="Adenylate_kinase_Adk"/>
    <property type="match status" value="1"/>
</dbReference>
<feature type="binding site" evidence="8">
    <location>
        <position position="89"/>
    </location>
    <ligand>
        <name>AMP</name>
        <dbReference type="ChEBI" id="CHEBI:456215"/>
    </ligand>
</feature>
<evidence type="ECO:0000256" key="8">
    <source>
        <dbReference type="HAMAP-Rule" id="MF_00235"/>
    </source>
</evidence>
<dbReference type="GO" id="GO:0044209">
    <property type="term" value="P:AMP salvage"/>
    <property type="evidence" value="ECO:0007669"/>
    <property type="project" value="UniProtKB-UniRule"/>
</dbReference>
<comment type="function">
    <text evidence="8">Catalyzes the reversible transfer of the terminal phosphate group between ATP and AMP. Plays an important role in cellular energy homeostasis and in adenine nucleotide metabolism.</text>
</comment>
<organism evidence="12 13">
    <name type="scientific">Candidatus Merdicola faecigallinarum</name>
    <dbReference type="NCBI Taxonomy" id="2840862"/>
    <lineage>
        <taxon>Bacteria</taxon>
        <taxon>Bacillati</taxon>
        <taxon>Bacillota</taxon>
        <taxon>Clostridia</taxon>
        <taxon>Candidatus Merdicola</taxon>
    </lineage>
</organism>
<feature type="region of interest" description="NMP" evidence="8">
    <location>
        <begin position="30"/>
        <end position="59"/>
    </location>
</feature>
<evidence type="ECO:0000256" key="10">
    <source>
        <dbReference type="RuleBase" id="RU003331"/>
    </source>
</evidence>
<evidence type="ECO:0000256" key="1">
    <source>
        <dbReference type="ARBA" id="ARBA00022679"/>
    </source>
</evidence>
<dbReference type="PROSITE" id="PS00113">
    <property type="entry name" value="ADENYLATE_KINASE"/>
    <property type="match status" value="1"/>
</dbReference>
<dbReference type="InterPro" id="IPR036193">
    <property type="entry name" value="ADK_active_lid_dom_sf"/>
</dbReference>
<feature type="binding site" evidence="8">
    <location>
        <position position="124"/>
    </location>
    <ligand>
        <name>ATP</name>
        <dbReference type="ChEBI" id="CHEBI:30616"/>
    </ligand>
</feature>
<comment type="domain">
    <text evidence="8">Consists of three domains, a large central CORE domain and two small peripheral domains, NMPbind and LID, which undergo movements during catalysis. The LID domain closes over the site of phosphoryl transfer upon ATP binding. Assembling and dissambling the active center during each catalytic cycle provides an effective means to prevent ATP hydrolysis. Some bacteria have evolved a zinc-coordinating structure that stabilizes the LID domain.</text>
</comment>
<comment type="caution">
    <text evidence="8">Lacks conserved residue(s) required for the propagation of feature annotation.</text>
</comment>
<dbReference type="SUPFAM" id="SSF57774">
    <property type="entry name" value="Microbial and mitochondrial ADK, insert 'zinc finger' domain"/>
    <property type="match status" value="1"/>
</dbReference>
<dbReference type="InterPro" id="IPR033690">
    <property type="entry name" value="Adenylat_kinase_CS"/>
</dbReference>
<proteinExistence type="inferred from homology"/>
<keyword evidence="3 8" id="KW-0545">Nucleotide biosynthesis</keyword>
<evidence type="ECO:0000256" key="3">
    <source>
        <dbReference type="ARBA" id="ARBA00022727"/>
    </source>
</evidence>
<comment type="catalytic activity">
    <reaction evidence="8 10">
        <text>AMP + ATP = 2 ADP</text>
        <dbReference type="Rhea" id="RHEA:12973"/>
        <dbReference type="ChEBI" id="CHEBI:30616"/>
        <dbReference type="ChEBI" id="CHEBI:456215"/>
        <dbReference type="ChEBI" id="CHEBI:456216"/>
        <dbReference type="EC" id="2.7.4.3"/>
    </reaction>
</comment>
<feature type="binding site" evidence="8">
    <location>
        <position position="132"/>
    </location>
    <ligand>
        <name>Zn(2+)</name>
        <dbReference type="ChEBI" id="CHEBI:29105"/>
        <note>structural</note>
    </ligand>
</feature>
<keyword evidence="1 8" id="KW-0808">Transferase</keyword>
<feature type="binding site" evidence="8">
    <location>
        <begin position="135"/>
        <end position="136"/>
    </location>
    <ligand>
        <name>ATP</name>
        <dbReference type="ChEBI" id="CHEBI:30616"/>
    </ligand>
</feature>
<dbReference type="SUPFAM" id="SSF52540">
    <property type="entry name" value="P-loop containing nucleoside triphosphate hydrolases"/>
    <property type="match status" value="1"/>
</dbReference>
<protein>
    <recommendedName>
        <fullName evidence="8 10">Adenylate kinase</fullName>
        <shortName evidence="8">AK</shortName>
        <ecNumber evidence="8 10">2.7.4.3</ecNumber>
    </recommendedName>
    <alternativeName>
        <fullName evidence="8">ATP-AMP transphosphorylase</fullName>
    </alternativeName>
    <alternativeName>
        <fullName evidence="8">ATP:AMP phosphotransferase</fullName>
    </alternativeName>
    <alternativeName>
        <fullName evidence="8">Adenylate monophosphate kinase</fullName>
    </alternativeName>
</protein>
<dbReference type="InterPro" id="IPR006259">
    <property type="entry name" value="Adenyl_kin_sub"/>
</dbReference>
<name>A0A9D1S9A2_9FIRM</name>
<feature type="binding site" evidence="8">
    <location>
        <begin position="10"/>
        <end position="15"/>
    </location>
    <ligand>
        <name>ATP</name>
        <dbReference type="ChEBI" id="CHEBI:30616"/>
    </ligand>
</feature>
<evidence type="ECO:0000256" key="6">
    <source>
        <dbReference type="ARBA" id="ARBA00022833"/>
    </source>
</evidence>
<evidence type="ECO:0000256" key="4">
    <source>
        <dbReference type="ARBA" id="ARBA00022741"/>
    </source>
</evidence>
<feature type="binding site" evidence="8">
    <location>
        <position position="170"/>
    </location>
    <ligand>
        <name>AMP</name>
        <dbReference type="ChEBI" id="CHEBI:456215"/>
    </ligand>
</feature>
<dbReference type="NCBIfam" id="NF001381">
    <property type="entry name" value="PRK00279.1-3"/>
    <property type="match status" value="1"/>
</dbReference>
<accession>A0A9D1S9A2</accession>
<feature type="binding site" evidence="8">
    <location>
        <position position="198"/>
    </location>
    <ligand>
        <name>ATP</name>
        <dbReference type="ChEBI" id="CHEBI:30616"/>
    </ligand>
</feature>
<dbReference type="CDD" id="cd01428">
    <property type="entry name" value="ADK"/>
    <property type="match status" value="1"/>
</dbReference>
<keyword evidence="7 8" id="KW-0067">ATP-binding</keyword>
<dbReference type="Proteomes" id="UP000824093">
    <property type="component" value="Unassembled WGS sequence"/>
</dbReference>